<dbReference type="InterPro" id="IPR050464">
    <property type="entry name" value="Zeta_carotene_desat/Oxidored"/>
</dbReference>
<sequence>MVDDPQQLEDLAAHAHEAHVVVVGGGIAGLVAALECAKVGVRVTVLEASDRLGGLVRAADLAGLTLDVGAESFATRGGHVRALVEEVRLGDDIVTPAPAGAWIAGLPGAAPLPKGGVLGIPASPFAEDVRAVIGWNGAWRAYLDRLRPVLTIGQERSLGRLVRGRMGERVLERLVAPVTSGVYSADPDDIDVELAAPGLSAALTRAGSLSGAVLQLARARTEAPGSAVEGVRGGMSRLVDALAARLADFGVEIRLDTPVEAIEGVSDAAKDSPRWRIRTAEGDLSSDQVVVAASESAARALLRPLIGLADRPGPAPRVHIVTLVLDSPELDAAPRGSGVLTVPGTHRAKALTHATAKWAWLSEIVRAQHPHRHVVRVSFGSQAEPPATDGLDLEAATAMAVTEAATLLGVALDGSQVVGSDIARYEQTLPGAAIGQRDAAAAVRARLAELTGIVAVGAWLSGTGLAQVVPDARAQALAVRRAALFGAPPTAD</sequence>
<evidence type="ECO:0000256" key="5">
    <source>
        <dbReference type="ARBA" id="ARBA00008310"/>
    </source>
</evidence>
<evidence type="ECO:0000313" key="14">
    <source>
        <dbReference type="EMBL" id="GAA1956573.1"/>
    </source>
</evidence>
<gene>
    <name evidence="14" type="primary">hemG</name>
    <name evidence="14" type="ORF">GCM10009776_18420</name>
</gene>
<keyword evidence="11 12" id="KW-0350">Heme biosynthesis</keyword>
<evidence type="ECO:0000256" key="11">
    <source>
        <dbReference type="ARBA" id="ARBA00023133"/>
    </source>
</evidence>
<comment type="pathway">
    <text evidence="4 12">Porphyrin-containing compound metabolism; protoheme biosynthesis.</text>
</comment>
<protein>
    <recommendedName>
        <fullName evidence="7 12">Coproporphyrinogen III oxidase</fullName>
        <ecNumber evidence="6 12">1.3.3.15</ecNumber>
    </recommendedName>
</protein>
<dbReference type="Gene3D" id="3.90.660.20">
    <property type="entry name" value="Protoporphyrinogen oxidase, mitochondrial, domain 2"/>
    <property type="match status" value="1"/>
</dbReference>
<dbReference type="InterPro" id="IPR004572">
    <property type="entry name" value="Protoporphyrinogen_oxidase"/>
</dbReference>
<evidence type="ECO:0000256" key="10">
    <source>
        <dbReference type="ARBA" id="ARBA00023002"/>
    </source>
</evidence>
<evidence type="ECO:0000256" key="2">
    <source>
        <dbReference type="ARBA" id="ARBA00001974"/>
    </source>
</evidence>
<evidence type="ECO:0000259" key="13">
    <source>
        <dbReference type="Pfam" id="PF01593"/>
    </source>
</evidence>
<organism evidence="14 15">
    <name type="scientific">Microbacterium deminutum</name>
    <dbReference type="NCBI Taxonomy" id="344164"/>
    <lineage>
        <taxon>Bacteria</taxon>
        <taxon>Bacillati</taxon>
        <taxon>Actinomycetota</taxon>
        <taxon>Actinomycetes</taxon>
        <taxon>Micrococcales</taxon>
        <taxon>Microbacteriaceae</taxon>
        <taxon>Microbacterium</taxon>
    </lineage>
</organism>
<comment type="function">
    <text evidence="3 12">Involved in coproporphyrin-dependent heme b biosynthesis. Catalyzes the oxidation of coproporphyrinogen III to coproporphyrin III.</text>
</comment>
<dbReference type="PANTHER" id="PTHR42923">
    <property type="entry name" value="PROTOPORPHYRINOGEN OXIDASE"/>
    <property type="match status" value="1"/>
</dbReference>
<keyword evidence="12" id="KW-0963">Cytoplasm</keyword>
<comment type="caution">
    <text evidence="14">The sequence shown here is derived from an EMBL/GenBank/DDBJ whole genome shotgun (WGS) entry which is preliminary data.</text>
</comment>
<comment type="subcellular location">
    <subcellularLocation>
        <location evidence="12">Cytoplasm</location>
    </subcellularLocation>
</comment>
<evidence type="ECO:0000256" key="6">
    <source>
        <dbReference type="ARBA" id="ARBA00012402"/>
    </source>
</evidence>
<feature type="domain" description="Amine oxidase" evidence="13">
    <location>
        <begin position="27"/>
        <end position="308"/>
    </location>
</feature>
<evidence type="ECO:0000256" key="3">
    <source>
        <dbReference type="ARBA" id="ARBA00002185"/>
    </source>
</evidence>
<dbReference type="Gene3D" id="3.50.50.60">
    <property type="entry name" value="FAD/NAD(P)-binding domain"/>
    <property type="match status" value="1"/>
</dbReference>
<evidence type="ECO:0000256" key="4">
    <source>
        <dbReference type="ARBA" id="ARBA00004744"/>
    </source>
</evidence>
<proteinExistence type="inferred from homology"/>
<comment type="cofactor">
    <cofactor evidence="2 12">
        <name>FAD</name>
        <dbReference type="ChEBI" id="CHEBI:57692"/>
    </cofactor>
</comment>
<name>A0ABN2QQG6_9MICO</name>
<evidence type="ECO:0000256" key="1">
    <source>
        <dbReference type="ARBA" id="ARBA00001755"/>
    </source>
</evidence>
<evidence type="ECO:0000256" key="8">
    <source>
        <dbReference type="ARBA" id="ARBA00022630"/>
    </source>
</evidence>
<comment type="similarity">
    <text evidence="5 12">Belongs to the protoporphyrinogen/coproporphyrinogen oxidase family. Coproporphyrinogen III oxidase subfamily.</text>
</comment>
<dbReference type="Proteomes" id="UP001499933">
    <property type="component" value="Unassembled WGS sequence"/>
</dbReference>
<dbReference type="Pfam" id="PF01593">
    <property type="entry name" value="Amino_oxidase"/>
    <property type="match status" value="1"/>
</dbReference>
<dbReference type="InterPro" id="IPR036188">
    <property type="entry name" value="FAD/NAD-bd_sf"/>
</dbReference>
<keyword evidence="10 12" id="KW-0560">Oxidoreductase</keyword>
<dbReference type="PANTHER" id="PTHR42923:SF3">
    <property type="entry name" value="PROTOPORPHYRINOGEN OXIDASE"/>
    <property type="match status" value="1"/>
</dbReference>
<accession>A0ABN2QQG6</accession>
<dbReference type="PRINTS" id="PR00411">
    <property type="entry name" value="PNDRDTASEI"/>
</dbReference>
<dbReference type="SUPFAM" id="SSF51905">
    <property type="entry name" value="FAD/NAD(P)-binding domain"/>
    <property type="match status" value="1"/>
</dbReference>
<dbReference type="RefSeq" id="WP_425561255.1">
    <property type="nucleotide sequence ID" value="NZ_BAAAOG010000002.1"/>
</dbReference>
<dbReference type="EMBL" id="BAAAOG010000002">
    <property type="protein sequence ID" value="GAA1956573.1"/>
    <property type="molecule type" value="Genomic_DNA"/>
</dbReference>
<dbReference type="EC" id="1.3.3.15" evidence="6 12"/>
<evidence type="ECO:0000256" key="7">
    <source>
        <dbReference type="ARBA" id="ARBA00019046"/>
    </source>
</evidence>
<evidence type="ECO:0000256" key="12">
    <source>
        <dbReference type="RuleBase" id="RU364052"/>
    </source>
</evidence>
<dbReference type="Gene3D" id="1.10.3110.10">
    <property type="entry name" value="protoporphyrinogen ix oxidase, domain 3"/>
    <property type="match status" value="1"/>
</dbReference>
<keyword evidence="9 12" id="KW-0274">FAD</keyword>
<keyword evidence="8 12" id="KW-0285">Flavoprotein</keyword>
<dbReference type="SUPFAM" id="SSF54373">
    <property type="entry name" value="FAD-linked reductases, C-terminal domain"/>
    <property type="match status" value="1"/>
</dbReference>
<reference evidence="14 15" key="1">
    <citation type="journal article" date="2019" name="Int. J. Syst. Evol. Microbiol.">
        <title>The Global Catalogue of Microorganisms (GCM) 10K type strain sequencing project: providing services to taxonomists for standard genome sequencing and annotation.</title>
        <authorList>
            <consortium name="The Broad Institute Genomics Platform"/>
            <consortium name="The Broad Institute Genome Sequencing Center for Infectious Disease"/>
            <person name="Wu L."/>
            <person name="Ma J."/>
        </authorList>
    </citation>
    <scope>NUCLEOTIDE SEQUENCE [LARGE SCALE GENOMIC DNA]</scope>
    <source>
        <strain evidence="14 15">JCM 14901</strain>
    </source>
</reference>
<evidence type="ECO:0000313" key="15">
    <source>
        <dbReference type="Proteomes" id="UP001499933"/>
    </source>
</evidence>
<dbReference type="NCBIfam" id="TIGR00562">
    <property type="entry name" value="proto_IX_ox"/>
    <property type="match status" value="1"/>
</dbReference>
<keyword evidence="15" id="KW-1185">Reference proteome</keyword>
<comment type="catalytic activity">
    <reaction evidence="1">
        <text>coproporphyrinogen III + 3 O2 = coproporphyrin III + 3 H2O2</text>
        <dbReference type="Rhea" id="RHEA:43436"/>
        <dbReference type="ChEBI" id="CHEBI:15379"/>
        <dbReference type="ChEBI" id="CHEBI:16240"/>
        <dbReference type="ChEBI" id="CHEBI:57309"/>
        <dbReference type="ChEBI" id="CHEBI:131725"/>
        <dbReference type="EC" id="1.3.3.15"/>
    </reaction>
    <physiologicalReaction direction="left-to-right" evidence="1">
        <dbReference type="Rhea" id="RHEA:43437"/>
    </physiologicalReaction>
</comment>
<dbReference type="InterPro" id="IPR002937">
    <property type="entry name" value="Amino_oxidase"/>
</dbReference>
<evidence type="ECO:0000256" key="9">
    <source>
        <dbReference type="ARBA" id="ARBA00022827"/>
    </source>
</evidence>